<dbReference type="Proteomes" id="UP001158598">
    <property type="component" value="Chromosome"/>
</dbReference>
<proteinExistence type="predicted"/>
<protein>
    <submittedName>
        <fullName evidence="1">Uncharacterized protein</fullName>
    </submittedName>
</protein>
<sequence>MAVAKEAVAAGVAAPPSDADLERMVDERMWTPAYARLTGC</sequence>
<dbReference type="EMBL" id="OX458332">
    <property type="protein sequence ID" value="CAI8866851.1"/>
    <property type="molecule type" value="Genomic_DNA"/>
</dbReference>
<accession>A0AA35UJS6</accession>
<evidence type="ECO:0000313" key="1">
    <source>
        <dbReference type="EMBL" id="CAI8866851.1"/>
    </source>
</evidence>
<name>A0AA35UJS6_METCP</name>
<dbReference type="AlphaFoldDB" id="A0AA35UJS6"/>
<gene>
    <name evidence="1" type="ORF">MCNOR_2793</name>
</gene>
<organism evidence="1 2">
    <name type="scientific">Methylococcus capsulatus</name>
    <dbReference type="NCBI Taxonomy" id="414"/>
    <lineage>
        <taxon>Bacteria</taxon>
        <taxon>Pseudomonadati</taxon>
        <taxon>Pseudomonadota</taxon>
        <taxon>Gammaproteobacteria</taxon>
        <taxon>Methylococcales</taxon>
        <taxon>Methylococcaceae</taxon>
        <taxon>Methylococcus</taxon>
    </lineage>
</organism>
<reference evidence="1" key="1">
    <citation type="submission" date="2023-03" db="EMBL/GenBank/DDBJ databases">
        <authorList>
            <person name="Pearce D."/>
        </authorList>
    </citation>
    <scope>NUCLEOTIDE SEQUENCE</scope>
    <source>
        <strain evidence="1">Mc</strain>
    </source>
</reference>
<evidence type="ECO:0000313" key="2">
    <source>
        <dbReference type="Proteomes" id="UP001158598"/>
    </source>
</evidence>